<proteinExistence type="inferred from homology"/>
<dbReference type="Gene3D" id="3.40.710.10">
    <property type="entry name" value="DD-peptidase/beta-lactamase superfamily"/>
    <property type="match status" value="1"/>
</dbReference>
<comment type="similarity">
    <text evidence="3">In the N-terminal section; belongs to the glycosyltransferase 51 family.</text>
</comment>
<evidence type="ECO:0000259" key="17">
    <source>
        <dbReference type="Pfam" id="PF00905"/>
    </source>
</evidence>
<dbReference type="Proteomes" id="UP001143370">
    <property type="component" value="Unassembled WGS sequence"/>
</dbReference>
<evidence type="ECO:0000256" key="9">
    <source>
        <dbReference type="ARBA" id="ARBA00022960"/>
    </source>
</evidence>
<dbReference type="InterPro" id="IPR012338">
    <property type="entry name" value="Beta-lactam/transpept-like"/>
</dbReference>
<evidence type="ECO:0000256" key="7">
    <source>
        <dbReference type="ARBA" id="ARBA00022679"/>
    </source>
</evidence>
<keyword evidence="10" id="KW-0573">Peptidoglycan synthesis</keyword>
<dbReference type="FunFam" id="1.10.3810.10:FF:000001">
    <property type="entry name" value="Penicillin-binding protein 1A"/>
    <property type="match status" value="1"/>
</dbReference>
<keyword evidence="4" id="KW-0121">Carboxypeptidase</keyword>
<evidence type="ECO:0000256" key="8">
    <source>
        <dbReference type="ARBA" id="ARBA00022801"/>
    </source>
</evidence>
<dbReference type="RefSeq" id="WP_246544662.1">
    <property type="nucleotide sequence ID" value="NZ_BSFJ01000010.1"/>
</dbReference>
<dbReference type="InterPro" id="IPR050396">
    <property type="entry name" value="Glycosyltr_51/Transpeptidase"/>
</dbReference>
<comment type="catalytic activity">
    <reaction evidence="13">
        <text>Preferential cleavage: (Ac)2-L-Lys-D-Ala-|-D-Ala. Also transpeptidation of peptidyl-alanyl moieties that are N-acyl substituents of D-alanine.</text>
        <dbReference type="EC" id="3.4.16.4"/>
    </reaction>
</comment>
<keyword evidence="9" id="KW-0133">Cell shape</keyword>
<keyword evidence="8" id="KW-0378">Hydrolase</keyword>
<evidence type="ECO:0000256" key="11">
    <source>
        <dbReference type="ARBA" id="ARBA00023268"/>
    </source>
</evidence>
<gene>
    <name evidence="19" type="primary">pbpC</name>
    <name evidence="19" type="ORF">GCM10017643_24180</name>
</gene>
<evidence type="ECO:0000256" key="5">
    <source>
        <dbReference type="ARBA" id="ARBA00022670"/>
    </source>
</evidence>
<feature type="region of interest" description="Disordered" evidence="15">
    <location>
        <begin position="1"/>
        <end position="115"/>
    </location>
</feature>
<dbReference type="Gene3D" id="1.10.3810.10">
    <property type="entry name" value="Biosynthetic peptidoglycan transglycosylase-like"/>
    <property type="match status" value="1"/>
</dbReference>
<dbReference type="EMBL" id="BSFJ01000010">
    <property type="protein sequence ID" value="GLK72302.1"/>
    <property type="molecule type" value="Genomic_DNA"/>
</dbReference>
<keyword evidence="12" id="KW-0961">Cell wall biogenesis/degradation</keyword>
<sequence>MFGRRGNRERREPVLGTPGFDGDLRLNADDRPTLAPAPLERERARTDRKAPPKPLSPPRVSRRRHDEWDEAEEADYEDEPRMARNSRGRARPADRATGTRSGGRGGAGGGGRRRTPKRGLLGRLVYWGVVLGLWGAIGLAGLVFYEASQLPPIQNLAIPDRPPTVIIQGTDGRAFATRGEMGGTSVPLRALPPYLPQAFVAIEDRRFYSHFGLDPLGLARAVFVNLTRGRVREGGSTLTQQLAKNLFLTQERTLSRKVQELILSLWLETKYSKNEILELYMNRVYFGAGAYGVEAAAQRYFGKSARQVTLSEAAMLAGLVKSPSALAPTRNLAGAQDRAEVVLGAMQEAGFITPDMRRTALARPATLAKSQGPDSYGYVADWVMDQVKALVGPVTQDLIVQTTVDPAIQSAADKALKDALAKSGKKLGVEQGALVVMDTGGGVRALVGGRSYEESQYNRAVSARRQPGSSFKPFVYLTAMERGLTPETVRNDAPIQLKGWKPENFSKEYRGAVDLKTALALSLNTVAVRLALEVGPDEVVKTAHRLGITSKLEPNASIALGTSEVSVLEMASAYAPFANGGVGVTPHIIERVRDKDGTLLYAYAEAGRGMVMAPPHVAMMNRMMQDVLVTGTARRADLPGWPAAGKTGTSQDYRDAWFVGYTGRFIASVWIGNDDSSPTKKAGGSGLPVEIWSQVMKAAHAGQPVVALPGSEFPAPVAAGNLPQGQFPPGDVPEDPVVTGGPQRTPAAPRPSLDNWLLDKLFGNG</sequence>
<evidence type="ECO:0000256" key="4">
    <source>
        <dbReference type="ARBA" id="ARBA00022645"/>
    </source>
</evidence>
<feature type="compositionally biased region" description="Acidic residues" evidence="15">
    <location>
        <begin position="68"/>
        <end position="78"/>
    </location>
</feature>
<dbReference type="InterPro" id="IPR001264">
    <property type="entry name" value="Glyco_trans_51"/>
</dbReference>
<dbReference type="SUPFAM" id="SSF56601">
    <property type="entry name" value="beta-lactamase/transpeptidase-like"/>
    <property type="match status" value="1"/>
</dbReference>
<dbReference type="Pfam" id="PF00905">
    <property type="entry name" value="Transpeptidase"/>
    <property type="match status" value="1"/>
</dbReference>
<comment type="similarity">
    <text evidence="2">In the C-terminal section; belongs to the transpeptidase family.</text>
</comment>
<protein>
    <submittedName>
        <fullName evidence="19">Penicillin-binding protein</fullName>
    </submittedName>
</protein>
<accession>A0A9W6J7R1</accession>
<evidence type="ECO:0000256" key="3">
    <source>
        <dbReference type="ARBA" id="ARBA00007739"/>
    </source>
</evidence>
<keyword evidence="16" id="KW-0472">Membrane</keyword>
<dbReference type="GO" id="GO:0008360">
    <property type="term" value="P:regulation of cell shape"/>
    <property type="evidence" value="ECO:0007669"/>
    <property type="project" value="UniProtKB-KW"/>
</dbReference>
<dbReference type="InterPro" id="IPR036950">
    <property type="entry name" value="PBP_transglycosylase"/>
</dbReference>
<evidence type="ECO:0000256" key="15">
    <source>
        <dbReference type="SAM" id="MobiDB-lite"/>
    </source>
</evidence>
<keyword evidence="11" id="KW-0511">Multifunctional enzyme</keyword>
<evidence type="ECO:0000256" key="12">
    <source>
        <dbReference type="ARBA" id="ARBA00023316"/>
    </source>
</evidence>
<dbReference type="GO" id="GO:0071555">
    <property type="term" value="P:cell wall organization"/>
    <property type="evidence" value="ECO:0007669"/>
    <property type="project" value="UniProtKB-KW"/>
</dbReference>
<evidence type="ECO:0000313" key="19">
    <source>
        <dbReference type="EMBL" id="GLK72302.1"/>
    </source>
</evidence>
<keyword evidence="16" id="KW-1133">Transmembrane helix</keyword>
<evidence type="ECO:0000259" key="18">
    <source>
        <dbReference type="Pfam" id="PF00912"/>
    </source>
</evidence>
<name>A0A9W6J7R1_9HYPH</name>
<dbReference type="SUPFAM" id="SSF53955">
    <property type="entry name" value="Lysozyme-like"/>
    <property type="match status" value="1"/>
</dbReference>
<feature type="region of interest" description="Disordered" evidence="15">
    <location>
        <begin position="717"/>
        <end position="755"/>
    </location>
</feature>
<organism evidence="19 20">
    <name type="scientific">Ancylobacter dichloromethanicus</name>
    <dbReference type="NCBI Taxonomy" id="518825"/>
    <lineage>
        <taxon>Bacteria</taxon>
        <taxon>Pseudomonadati</taxon>
        <taxon>Pseudomonadota</taxon>
        <taxon>Alphaproteobacteria</taxon>
        <taxon>Hyphomicrobiales</taxon>
        <taxon>Xanthobacteraceae</taxon>
        <taxon>Ancylobacter</taxon>
    </lineage>
</organism>
<evidence type="ECO:0000256" key="14">
    <source>
        <dbReference type="ARBA" id="ARBA00049902"/>
    </source>
</evidence>
<dbReference type="GO" id="GO:0008658">
    <property type="term" value="F:penicillin binding"/>
    <property type="evidence" value="ECO:0007669"/>
    <property type="project" value="InterPro"/>
</dbReference>
<dbReference type="PANTHER" id="PTHR32282:SF33">
    <property type="entry name" value="PEPTIDOGLYCAN GLYCOSYLTRANSFERASE"/>
    <property type="match status" value="1"/>
</dbReference>
<keyword evidence="7" id="KW-0808">Transferase</keyword>
<keyword evidence="6" id="KW-0328">Glycosyltransferase</keyword>
<feature type="compositionally biased region" description="Basic and acidic residues" evidence="15">
    <location>
        <begin position="22"/>
        <end position="32"/>
    </location>
</feature>
<evidence type="ECO:0000256" key="1">
    <source>
        <dbReference type="ARBA" id="ARBA00004752"/>
    </source>
</evidence>
<feature type="compositionally biased region" description="Gly residues" evidence="15">
    <location>
        <begin position="100"/>
        <end position="110"/>
    </location>
</feature>
<comment type="catalytic activity">
    <reaction evidence="14">
        <text>[GlcNAc-(1-&gt;4)-Mur2Ac(oyl-L-Ala-gamma-D-Glu-L-Lys-D-Ala-D-Ala)](n)-di-trans,octa-cis-undecaprenyl diphosphate + beta-D-GlcNAc-(1-&gt;4)-Mur2Ac(oyl-L-Ala-gamma-D-Glu-L-Lys-D-Ala-D-Ala)-di-trans,octa-cis-undecaprenyl diphosphate = [GlcNAc-(1-&gt;4)-Mur2Ac(oyl-L-Ala-gamma-D-Glu-L-Lys-D-Ala-D-Ala)](n+1)-di-trans,octa-cis-undecaprenyl diphosphate + di-trans,octa-cis-undecaprenyl diphosphate + H(+)</text>
        <dbReference type="Rhea" id="RHEA:23708"/>
        <dbReference type="Rhea" id="RHEA-COMP:9602"/>
        <dbReference type="Rhea" id="RHEA-COMP:9603"/>
        <dbReference type="ChEBI" id="CHEBI:15378"/>
        <dbReference type="ChEBI" id="CHEBI:58405"/>
        <dbReference type="ChEBI" id="CHEBI:60033"/>
        <dbReference type="ChEBI" id="CHEBI:78435"/>
        <dbReference type="EC" id="2.4.99.28"/>
    </reaction>
</comment>
<dbReference type="GO" id="GO:0009002">
    <property type="term" value="F:serine-type D-Ala-D-Ala carboxypeptidase activity"/>
    <property type="evidence" value="ECO:0007669"/>
    <property type="project" value="UniProtKB-EC"/>
</dbReference>
<evidence type="ECO:0000256" key="16">
    <source>
        <dbReference type="SAM" id="Phobius"/>
    </source>
</evidence>
<dbReference type="AlphaFoldDB" id="A0A9W6J7R1"/>
<reference evidence="19" key="2">
    <citation type="submission" date="2023-01" db="EMBL/GenBank/DDBJ databases">
        <authorList>
            <person name="Sun Q."/>
            <person name="Evtushenko L."/>
        </authorList>
    </citation>
    <scope>NUCLEOTIDE SEQUENCE</scope>
    <source>
        <strain evidence="19">VKM B-2484</strain>
    </source>
</reference>
<dbReference type="GO" id="GO:0030288">
    <property type="term" value="C:outer membrane-bounded periplasmic space"/>
    <property type="evidence" value="ECO:0007669"/>
    <property type="project" value="TreeGrafter"/>
</dbReference>
<dbReference type="InterPro" id="IPR001460">
    <property type="entry name" value="PCN-bd_Tpept"/>
</dbReference>
<evidence type="ECO:0000256" key="2">
    <source>
        <dbReference type="ARBA" id="ARBA00007090"/>
    </source>
</evidence>
<keyword evidence="16" id="KW-0812">Transmembrane</keyword>
<dbReference type="NCBIfam" id="TIGR02074">
    <property type="entry name" value="PBP_1a_fam"/>
    <property type="match status" value="1"/>
</dbReference>
<evidence type="ECO:0000313" key="20">
    <source>
        <dbReference type="Proteomes" id="UP001143370"/>
    </source>
</evidence>
<evidence type="ECO:0000256" key="13">
    <source>
        <dbReference type="ARBA" id="ARBA00034000"/>
    </source>
</evidence>
<feature type="domain" description="Penicillin-binding protein transpeptidase" evidence="17">
    <location>
        <begin position="432"/>
        <end position="663"/>
    </location>
</feature>
<feature type="compositionally biased region" description="Basic and acidic residues" evidence="15">
    <location>
        <begin position="39"/>
        <end position="50"/>
    </location>
</feature>
<keyword evidence="20" id="KW-1185">Reference proteome</keyword>
<dbReference type="GO" id="GO:0009252">
    <property type="term" value="P:peptidoglycan biosynthetic process"/>
    <property type="evidence" value="ECO:0007669"/>
    <property type="project" value="UniProtKB-KW"/>
</dbReference>
<dbReference type="InterPro" id="IPR023346">
    <property type="entry name" value="Lysozyme-like_dom_sf"/>
</dbReference>
<dbReference type="GO" id="GO:0008955">
    <property type="term" value="F:peptidoglycan glycosyltransferase activity"/>
    <property type="evidence" value="ECO:0007669"/>
    <property type="project" value="UniProtKB-EC"/>
</dbReference>
<keyword evidence="5" id="KW-0645">Protease</keyword>
<dbReference type="GO" id="GO:0006508">
    <property type="term" value="P:proteolysis"/>
    <property type="evidence" value="ECO:0007669"/>
    <property type="project" value="UniProtKB-KW"/>
</dbReference>
<comment type="caution">
    <text evidence="19">The sequence shown here is derived from an EMBL/GenBank/DDBJ whole genome shotgun (WGS) entry which is preliminary data.</text>
</comment>
<dbReference type="PANTHER" id="PTHR32282">
    <property type="entry name" value="BINDING PROTEIN TRANSPEPTIDASE, PUTATIVE-RELATED"/>
    <property type="match status" value="1"/>
</dbReference>
<comment type="pathway">
    <text evidence="1">Cell wall biogenesis; peptidoglycan biosynthesis.</text>
</comment>
<feature type="transmembrane region" description="Helical" evidence="16">
    <location>
        <begin position="124"/>
        <end position="145"/>
    </location>
</feature>
<reference evidence="19" key="1">
    <citation type="journal article" date="2014" name="Int. J. Syst. Evol. Microbiol.">
        <title>Complete genome sequence of Corynebacterium casei LMG S-19264T (=DSM 44701T), isolated from a smear-ripened cheese.</title>
        <authorList>
            <consortium name="US DOE Joint Genome Institute (JGI-PGF)"/>
            <person name="Walter F."/>
            <person name="Albersmeier A."/>
            <person name="Kalinowski J."/>
            <person name="Ruckert C."/>
        </authorList>
    </citation>
    <scope>NUCLEOTIDE SEQUENCE</scope>
    <source>
        <strain evidence="19">VKM B-2484</strain>
    </source>
</reference>
<dbReference type="Pfam" id="PF00912">
    <property type="entry name" value="Transgly"/>
    <property type="match status" value="1"/>
</dbReference>
<evidence type="ECO:0000256" key="6">
    <source>
        <dbReference type="ARBA" id="ARBA00022676"/>
    </source>
</evidence>
<evidence type="ECO:0000256" key="10">
    <source>
        <dbReference type="ARBA" id="ARBA00022984"/>
    </source>
</evidence>
<feature type="domain" description="Glycosyl transferase family 51" evidence="18">
    <location>
        <begin position="183"/>
        <end position="347"/>
    </location>
</feature>